<feature type="domain" description="T2SS protein K first SAM-like" evidence="11">
    <location>
        <begin position="105"/>
        <end position="188"/>
    </location>
</feature>
<evidence type="ECO:0000259" key="11">
    <source>
        <dbReference type="Pfam" id="PF21687"/>
    </source>
</evidence>
<evidence type="ECO:0000313" key="12">
    <source>
        <dbReference type="EMBL" id="RIA45970.1"/>
    </source>
</evidence>
<evidence type="ECO:0000256" key="5">
    <source>
        <dbReference type="ARBA" id="ARBA00022519"/>
    </source>
</evidence>
<dbReference type="Proteomes" id="UP000266568">
    <property type="component" value="Unassembled WGS sequence"/>
</dbReference>
<evidence type="ECO:0000256" key="6">
    <source>
        <dbReference type="ARBA" id="ARBA00022692"/>
    </source>
</evidence>
<keyword evidence="7" id="KW-0653">Protein transport</keyword>
<keyword evidence="4" id="KW-1003">Cell membrane</keyword>
<keyword evidence="13" id="KW-1185">Reference proteome</keyword>
<sequence length="281" mass="30480">MKQGEEGYALVAAVASIAVFAAMALTILSATRMGIDDVAAEHDQLQAGAAADAGVARTLSNLLATDATQRWPIDGREQRFSFRDARIRVKIEDERGKVPIGQLDEAMATRLLEEVGLQGDRLLIARDSLLDWTDGDEEVRPFGAESVYYERAGIRPANGFLASIEELGSIRGFDTQLVERIRPIATAYTARAAFDTKFADPRALAVMEKGGQVGSPVAIDRARERDGQRTALAFSDATDVAGRPLTIIVEAKLPNGARAVRRVVVEITGRKDRPYLVRASN</sequence>
<keyword evidence="8 10" id="KW-1133">Transmembrane helix</keyword>
<gene>
    <name evidence="12" type="ORF">DFR49_0499</name>
</gene>
<comment type="caution">
    <text evidence="12">The sequence shown here is derived from an EMBL/GenBank/DDBJ whole genome shotgun (WGS) entry which is preliminary data.</text>
</comment>
<keyword evidence="6 10" id="KW-0812">Transmembrane</keyword>
<dbReference type="GO" id="GO:0005886">
    <property type="term" value="C:plasma membrane"/>
    <property type="evidence" value="ECO:0007669"/>
    <property type="project" value="UniProtKB-SubCell"/>
</dbReference>
<dbReference type="InterPro" id="IPR049031">
    <property type="entry name" value="T2SSK_SAM-like_1st"/>
</dbReference>
<feature type="transmembrane region" description="Helical" evidence="10">
    <location>
        <begin position="7"/>
        <end position="28"/>
    </location>
</feature>
<evidence type="ECO:0000313" key="13">
    <source>
        <dbReference type="Proteomes" id="UP000266568"/>
    </source>
</evidence>
<evidence type="ECO:0000256" key="3">
    <source>
        <dbReference type="ARBA" id="ARBA00022448"/>
    </source>
</evidence>
<name>A0A397P8T3_9SPHN</name>
<organism evidence="12 13">
    <name type="scientific">Hephaestia caeni</name>
    <dbReference type="NCBI Taxonomy" id="645617"/>
    <lineage>
        <taxon>Bacteria</taxon>
        <taxon>Pseudomonadati</taxon>
        <taxon>Pseudomonadota</taxon>
        <taxon>Alphaproteobacteria</taxon>
        <taxon>Sphingomonadales</taxon>
        <taxon>Sphingomonadaceae</taxon>
        <taxon>Hephaestia</taxon>
    </lineage>
</organism>
<evidence type="ECO:0000256" key="2">
    <source>
        <dbReference type="ARBA" id="ARBA00007246"/>
    </source>
</evidence>
<dbReference type="InterPro" id="IPR038072">
    <property type="entry name" value="GspK_central_sf"/>
</dbReference>
<dbReference type="AlphaFoldDB" id="A0A397P8T3"/>
<dbReference type="RefSeq" id="WP_004211609.1">
    <property type="nucleotide sequence ID" value="NZ_QXDC01000002.1"/>
</dbReference>
<dbReference type="GO" id="GO:0009306">
    <property type="term" value="P:protein secretion"/>
    <property type="evidence" value="ECO:0007669"/>
    <property type="project" value="InterPro"/>
</dbReference>
<dbReference type="Pfam" id="PF21687">
    <property type="entry name" value="T2SSK_1st"/>
    <property type="match status" value="1"/>
</dbReference>
<evidence type="ECO:0000256" key="4">
    <source>
        <dbReference type="ARBA" id="ARBA00022475"/>
    </source>
</evidence>
<comment type="subcellular location">
    <subcellularLocation>
        <location evidence="1">Cell inner membrane</location>
    </subcellularLocation>
</comment>
<accession>A0A397P8T3</accession>
<evidence type="ECO:0000256" key="7">
    <source>
        <dbReference type="ARBA" id="ARBA00022927"/>
    </source>
</evidence>
<comment type="similarity">
    <text evidence="2">Belongs to the GSP K family.</text>
</comment>
<dbReference type="PANTHER" id="PTHR38831">
    <property type="entry name" value="TYPE II SECRETION SYSTEM PROTEIN K"/>
    <property type="match status" value="1"/>
</dbReference>
<dbReference type="PANTHER" id="PTHR38831:SF2">
    <property type="entry name" value="TYPE II SECRETION SYSTEM PROTEIN K"/>
    <property type="match status" value="1"/>
</dbReference>
<dbReference type="SUPFAM" id="SSF158544">
    <property type="entry name" value="GspK insert domain-like"/>
    <property type="match status" value="1"/>
</dbReference>
<proteinExistence type="inferred from homology"/>
<keyword evidence="3" id="KW-0813">Transport</keyword>
<protein>
    <submittedName>
        <fullName evidence="12">Type II secretory pathway component PulK</fullName>
    </submittedName>
</protein>
<evidence type="ECO:0000256" key="8">
    <source>
        <dbReference type="ARBA" id="ARBA00022989"/>
    </source>
</evidence>
<dbReference type="OrthoDB" id="7349355at2"/>
<evidence type="ECO:0000256" key="10">
    <source>
        <dbReference type="SAM" id="Phobius"/>
    </source>
</evidence>
<keyword evidence="5" id="KW-0997">Cell inner membrane</keyword>
<evidence type="ECO:0000256" key="1">
    <source>
        <dbReference type="ARBA" id="ARBA00004533"/>
    </source>
</evidence>
<dbReference type="Gene3D" id="1.10.40.60">
    <property type="entry name" value="EpsJ-like"/>
    <property type="match status" value="1"/>
</dbReference>
<reference evidence="12 13" key="1">
    <citation type="submission" date="2018-08" db="EMBL/GenBank/DDBJ databases">
        <title>Genomic Encyclopedia of Type Strains, Phase IV (KMG-IV): sequencing the most valuable type-strain genomes for metagenomic binning, comparative biology and taxonomic classification.</title>
        <authorList>
            <person name="Goeker M."/>
        </authorList>
    </citation>
    <scope>NUCLEOTIDE SEQUENCE [LARGE SCALE GENOMIC DNA]</scope>
    <source>
        <strain evidence="12 13">DSM 25527</strain>
    </source>
</reference>
<keyword evidence="9 10" id="KW-0472">Membrane</keyword>
<dbReference type="EMBL" id="QXDC01000002">
    <property type="protein sequence ID" value="RIA45970.1"/>
    <property type="molecule type" value="Genomic_DNA"/>
</dbReference>
<dbReference type="InterPro" id="IPR005628">
    <property type="entry name" value="GspK"/>
</dbReference>
<evidence type="ECO:0000256" key="9">
    <source>
        <dbReference type="ARBA" id="ARBA00023136"/>
    </source>
</evidence>